<evidence type="ECO:0000313" key="4">
    <source>
        <dbReference type="Proteomes" id="UP001162060"/>
    </source>
</evidence>
<protein>
    <submittedName>
        <fullName evidence="2">Uncharacterized protein</fullName>
    </submittedName>
</protein>
<evidence type="ECO:0000313" key="2">
    <source>
        <dbReference type="EMBL" id="CAK7923431.1"/>
    </source>
</evidence>
<comment type="caution">
    <text evidence="2">The sequence shown here is derived from an EMBL/GenBank/DDBJ whole genome shotgun (WGS) entry which is preliminary data.</text>
</comment>
<reference evidence="2" key="1">
    <citation type="submission" date="2024-01" db="EMBL/GenBank/DDBJ databases">
        <authorList>
            <person name="Webb A."/>
        </authorList>
    </citation>
    <scope>NUCLEOTIDE SEQUENCE</scope>
    <source>
        <strain evidence="2">Pm1</strain>
    </source>
</reference>
<dbReference type="Proteomes" id="UP001162060">
    <property type="component" value="Unassembled WGS sequence"/>
</dbReference>
<name>A0AAV1TM30_9STRA</name>
<evidence type="ECO:0000313" key="3">
    <source>
        <dbReference type="EMBL" id="CAK7940168.1"/>
    </source>
</evidence>
<evidence type="ECO:0000313" key="1">
    <source>
        <dbReference type="EMBL" id="CAK7921402.1"/>
    </source>
</evidence>
<gene>
    <name evidence="3" type="ORF">PM001_LOCUS25318</name>
    <name evidence="1" type="ORF">PM001_LOCUS7132</name>
    <name evidence="2" type="ORF">PM001_LOCUS8581</name>
</gene>
<dbReference type="EMBL" id="CAKLBY020000057">
    <property type="protein sequence ID" value="CAK7921402.1"/>
    <property type="molecule type" value="Genomic_DNA"/>
</dbReference>
<dbReference type="EMBL" id="CAKLBY020000069">
    <property type="protein sequence ID" value="CAK7923431.1"/>
    <property type="molecule type" value="Genomic_DNA"/>
</dbReference>
<proteinExistence type="predicted"/>
<organism evidence="2 4">
    <name type="scientific">Peronospora matthiolae</name>
    <dbReference type="NCBI Taxonomy" id="2874970"/>
    <lineage>
        <taxon>Eukaryota</taxon>
        <taxon>Sar</taxon>
        <taxon>Stramenopiles</taxon>
        <taxon>Oomycota</taxon>
        <taxon>Peronosporomycetes</taxon>
        <taxon>Peronosporales</taxon>
        <taxon>Peronosporaceae</taxon>
        <taxon>Peronospora</taxon>
    </lineage>
</organism>
<accession>A0AAV1TM30</accession>
<dbReference type="AlphaFoldDB" id="A0AAV1TM30"/>
<dbReference type="EMBL" id="CAKLBY020000256">
    <property type="protein sequence ID" value="CAK7940168.1"/>
    <property type="molecule type" value="Genomic_DNA"/>
</dbReference>
<sequence length="65" mass="7238">MNVIARTPVAASLAPAGMPAELFKMPSRIFVAEVLDQRRPNVVMFWLAAQVEEIGSDHRSLLCRE</sequence>